<evidence type="ECO:0000256" key="1">
    <source>
        <dbReference type="SAM" id="MobiDB-lite"/>
    </source>
</evidence>
<reference evidence="3" key="1">
    <citation type="journal article" date="2019" name="Int. J. Syst. Evol. Microbiol.">
        <title>The Global Catalogue of Microorganisms (GCM) 10K type strain sequencing project: providing services to taxonomists for standard genome sequencing and annotation.</title>
        <authorList>
            <consortium name="The Broad Institute Genomics Platform"/>
            <consortium name="The Broad Institute Genome Sequencing Center for Infectious Disease"/>
            <person name="Wu L."/>
            <person name="Ma J."/>
        </authorList>
    </citation>
    <scope>NUCLEOTIDE SEQUENCE [LARGE SCALE GENOMIC DNA]</scope>
    <source>
        <strain evidence="3">JCM 18126</strain>
    </source>
</reference>
<evidence type="ECO:0000313" key="3">
    <source>
        <dbReference type="Proteomes" id="UP001501195"/>
    </source>
</evidence>
<proteinExistence type="predicted"/>
<keyword evidence="3" id="KW-1185">Reference proteome</keyword>
<gene>
    <name evidence="2" type="ORF">GCM10023225_32150</name>
</gene>
<dbReference type="EMBL" id="BAABIL010000614">
    <property type="protein sequence ID" value="GAA4657815.1"/>
    <property type="molecule type" value="Genomic_DNA"/>
</dbReference>
<name>A0ABP8VB31_9ACTN</name>
<feature type="region of interest" description="Disordered" evidence="1">
    <location>
        <begin position="25"/>
        <end position="57"/>
    </location>
</feature>
<feature type="compositionally biased region" description="Polar residues" evidence="1">
    <location>
        <begin position="25"/>
        <end position="45"/>
    </location>
</feature>
<evidence type="ECO:0000313" key="2">
    <source>
        <dbReference type="EMBL" id="GAA4657815.1"/>
    </source>
</evidence>
<accession>A0ABP8VB31</accession>
<organism evidence="2 3">
    <name type="scientific">Kineococcus glutinatus</name>
    <dbReference type="NCBI Taxonomy" id="1070872"/>
    <lineage>
        <taxon>Bacteria</taxon>
        <taxon>Bacillati</taxon>
        <taxon>Actinomycetota</taxon>
        <taxon>Actinomycetes</taxon>
        <taxon>Kineosporiales</taxon>
        <taxon>Kineosporiaceae</taxon>
        <taxon>Kineococcus</taxon>
    </lineage>
</organism>
<protein>
    <submittedName>
        <fullName evidence="2">Uncharacterized protein</fullName>
    </submittedName>
</protein>
<comment type="caution">
    <text evidence="2">The sequence shown here is derived from an EMBL/GenBank/DDBJ whole genome shotgun (WGS) entry which is preliminary data.</text>
</comment>
<sequence length="57" mass="6032">MSATRPAREFSMGIIARCARPVTTSAKASSKLAQGSASHPGNTSVHAMWEFDPGSPW</sequence>
<dbReference type="Proteomes" id="UP001501195">
    <property type="component" value="Unassembled WGS sequence"/>
</dbReference>